<feature type="domain" description="ABC transporter" evidence="5">
    <location>
        <begin position="31"/>
        <end position="261"/>
    </location>
</feature>
<dbReference type="SUPFAM" id="SSF52540">
    <property type="entry name" value="P-loop containing nucleoside triphosphate hydrolases"/>
    <property type="match status" value="1"/>
</dbReference>
<dbReference type="FunFam" id="3.40.50.300:FF:000133">
    <property type="entry name" value="Spermidine/putrescine import ATP-binding protein PotA"/>
    <property type="match status" value="1"/>
</dbReference>
<keyword evidence="4 6" id="KW-0067">ATP-binding</keyword>
<dbReference type="GO" id="GO:0022857">
    <property type="term" value="F:transmembrane transporter activity"/>
    <property type="evidence" value="ECO:0007669"/>
    <property type="project" value="InterPro"/>
</dbReference>
<dbReference type="Pfam" id="PF08402">
    <property type="entry name" value="TOBE_2"/>
    <property type="match status" value="1"/>
</dbReference>
<dbReference type="PANTHER" id="PTHR42781">
    <property type="entry name" value="SPERMIDINE/PUTRESCINE IMPORT ATP-BINDING PROTEIN POTA"/>
    <property type="match status" value="1"/>
</dbReference>
<dbReference type="Proteomes" id="UP000249135">
    <property type="component" value="Unassembled WGS sequence"/>
</dbReference>
<dbReference type="Gene3D" id="2.40.50.100">
    <property type="match status" value="1"/>
</dbReference>
<keyword evidence="2" id="KW-1003">Cell membrane</keyword>
<reference evidence="6 7" key="1">
    <citation type="submission" date="2017-08" db="EMBL/GenBank/DDBJ databases">
        <title>Infants hospitalized years apart are colonized by the same room-sourced microbial strains.</title>
        <authorList>
            <person name="Brooks B."/>
            <person name="Olm M.R."/>
            <person name="Firek B.A."/>
            <person name="Baker R."/>
            <person name="Thomas B.C."/>
            <person name="Morowitz M.J."/>
            <person name="Banfield J.F."/>
        </authorList>
    </citation>
    <scope>NUCLEOTIDE SEQUENCE [LARGE SCALE GENOMIC DNA]</scope>
    <source>
        <strain evidence="6">S2_005_003_R2_41</strain>
    </source>
</reference>
<dbReference type="GO" id="GO:0015847">
    <property type="term" value="P:putrescine transport"/>
    <property type="evidence" value="ECO:0007669"/>
    <property type="project" value="UniProtKB-ARBA"/>
</dbReference>
<accession>A0A2W5QBX8</accession>
<dbReference type="InterPro" id="IPR050093">
    <property type="entry name" value="ABC_SmlMolc_Importer"/>
</dbReference>
<dbReference type="PANTHER" id="PTHR42781:SF4">
    <property type="entry name" value="SPERMIDINE_PUTRESCINE IMPORT ATP-BINDING PROTEIN POTA"/>
    <property type="match status" value="1"/>
</dbReference>
<dbReference type="SUPFAM" id="SSF50331">
    <property type="entry name" value="MOP-like"/>
    <property type="match status" value="1"/>
</dbReference>
<dbReference type="InterPro" id="IPR008995">
    <property type="entry name" value="Mo/tungstate-bd_C_term_dom"/>
</dbReference>
<dbReference type="PROSITE" id="PS00211">
    <property type="entry name" value="ABC_TRANSPORTER_1"/>
    <property type="match status" value="1"/>
</dbReference>
<dbReference type="InterPro" id="IPR027417">
    <property type="entry name" value="P-loop_NTPase"/>
</dbReference>
<evidence type="ECO:0000313" key="7">
    <source>
        <dbReference type="Proteomes" id="UP000249135"/>
    </source>
</evidence>
<protein>
    <submittedName>
        <fullName evidence="6">Polyamine ABC transporter ATP-binding protein</fullName>
    </submittedName>
</protein>
<evidence type="ECO:0000256" key="2">
    <source>
        <dbReference type="ARBA" id="ARBA00022475"/>
    </source>
</evidence>
<dbReference type="Pfam" id="PF00005">
    <property type="entry name" value="ABC_tran"/>
    <property type="match status" value="1"/>
</dbReference>
<evidence type="ECO:0000256" key="1">
    <source>
        <dbReference type="ARBA" id="ARBA00022448"/>
    </source>
</evidence>
<evidence type="ECO:0000259" key="5">
    <source>
        <dbReference type="PROSITE" id="PS50893"/>
    </source>
</evidence>
<name>A0A2W5QBX8_VARPD</name>
<evidence type="ECO:0000256" key="4">
    <source>
        <dbReference type="ARBA" id="ARBA00022840"/>
    </source>
</evidence>
<dbReference type="InterPro" id="IPR003593">
    <property type="entry name" value="AAA+_ATPase"/>
</dbReference>
<dbReference type="GO" id="GO:0016887">
    <property type="term" value="F:ATP hydrolysis activity"/>
    <property type="evidence" value="ECO:0007669"/>
    <property type="project" value="InterPro"/>
</dbReference>
<evidence type="ECO:0000313" key="6">
    <source>
        <dbReference type="EMBL" id="PZQ75881.1"/>
    </source>
</evidence>
<dbReference type="GO" id="GO:0043190">
    <property type="term" value="C:ATP-binding cassette (ABC) transporter complex"/>
    <property type="evidence" value="ECO:0007669"/>
    <property type="project" value="InterPro"/>
</dbReference>
<dbReference type="Gene3D" id="3.40.50.300">
    <property type="entry name" value="P-loop containing nucleotide triphosphate hydrolases"/>
    <property type="match status" value="1"/>
</dbReference>
<sequence length="378" mass="40571">MATLRVSDGLATAPREASVPVATRGAGSLGIGASGLAKRYGTFTALDNVSLDVGAGEFLTLLGPSGSGKTTLLNIIAGFVLPDAGQLRFGTEDVTLTPVNRRGLGMVFQNYALFPHMSVAENVAFALKVRRLGPAEVQQRVARVLELVQLGHLGDRRVSQLSGGQKQRVALARAVVFSPRIVLMDEPLSALDKNLREAMQVEIRHLHEQIGATTVYVTHDQREALTMSDRIAVMNQGRMVQCGTPEDIYERPVNAFVAGFIGETTLVDVAPAPGGVLLADGTLLRTPAPIPSGELRLALRAERLLMPDECPHDVNRLPCVVREVIYQGDSALVLADIVGDTRIAVRRPLRGARMADQPRAGEFLQLGLERSATLVVRA</sequence>
<dbReference type="EMBL" id="QFPP01000071">
    <property type="protein sequence ID" value="PZQ75881.1"/>
    <property type="molecule type" value="Genomic_DNA"/>
</dbReference>
<comment type="caution">
    <text evidence="6">The sequence shown here is derived from an EMBL/GenBank/DDBJ whole genome shotgun (WGS) entry which is preliminary data.</text>
</comment>
<dbReference type="InterPro" id="IPR017871">
    <property type="entry name" value="ABC_transporter-like_CS"/>
</dbReference>
<dbReference type="PROSITE" id="PS50893">
    <property type="entry name" value="ABC_TRANSPORTER_2"/>
    <property type="match status" value="1"/>
</dbReference>
<dbReference type="GO" id="GO:0005524">
    <property type="term" value="F:ATP binding"/>
    <property type="evidence" value="ECO:0007669"/>
    <property type="project" value="UniProtKB-KW"/>
</dbReference>
<keyword evidence="3" id="KW-0547">Nucleotide-binding</keyword>
<keyword evidence="2" id="KW-0472">Membrane</keyword>
<dbReference type="InterPro" id="IPR003439">
    <property type="entry name" value="ABC_transporter-like_ATP-bd"/>
</dbReference>
<keyword evidence="1" id="KW-0813">Transport</keyword>
<evidence type="ECO:0000256" key="3">
    <source>
        <dbReference type="ARBA" id="ARBA00022741"/>
    </source>
</evidence>
<dbReference type="AlphaFoldDB" id="A0A2W5QBX8"/>
<dbReference type="SMART" id="SM00382">
    <property type="entry name" value="AAA"/>
    <property type="match status" value="1"/>
</dbReference>
<dbReference type="InterPro" id="IPR013611">
    <property type="entry name" value="Transp-assoc_OB_typ2"/>
</dbReference>
<organism evidence="6 7">
    <name type="scientific">Variovorax paradoxus</name>
    <dbReference type="NCBI Taxonomy" id="34073"/>
    <lineage>
        <taxon>Bacteria</taxon>
        <taxon>Pseudomonadati</taxon>
        <taxon>Pseudomonadota</taxon>
        <taxon>Betaproteobacteria</taxon>
        <taxon>Burkholderiales</taxon>
        <taxon>Comamonadaceae</taxon>
        <taxon>Variovorax</taxon>
    </lineage>
</organism>
<gene>
    <name evidence="6" type="ORF">DI563_08430</name>
</gene>
<proteinExistence type="predicted"/>